<dbReference type="Pfam" id="PF00903">
    <property type="entry name" value="Glyoxalase"/>
    <property type="match status" value="1"/>
</dbReference>
<dbReference type="PANTHER" id="PTHR36113:SF1">
    <property type="entry name" value="GLYOXALASE_BLEOMYCIN RESISTANCE PROTEIN_DIOXYGENASE"/>
    <property type="match status" value="1"/>
</dbReference>
<dbReference type="InterPro" id="IPR004360">
    <property type="entry name" value="Glyas_Fos-R_dOase_dom"/>
</dbReference>
<keyword evidence="3" id="KW-1185">Reference proteome</keyword>
<dbReference type="EMBL" id="AP025739">
    <property type="protein sequence ID" value="BDI33294.1"/>
    <property type="molecule type" value="Genomic_DNA"/>
</dbReference>
<evidence type="ECO:0000313" key="3">
    <source>
        <dbReference type="Proteomes" id="UP000287394"/>
    </source>
</evidence>
<evidence type="ECO:0000256" key="1">
    <source>
        <dbReference type="ARBA" id="ARBA00022723"/>
    </source>
</evidence>
<dbReference type="InterPro" id="IPR051332">
    <property type="entry name" value="Fosfomycin_Res_Enzymes"/>
</dbReference>
<accession>A0A402CNX1</accession>
<dbReference type="GO" id="GO:0046872">
    <property type="term" value="F:metal ion binding"/>
    <property type="evidence" value="ECO:0007669"/>
    <property type="project" value="UniProtKB-KW"/>
</dbReference>
<dbReference type="SUPFAM" id="SSF54593">
    <property type="entry name" value="Glyoxalase/Bleomycin resistance protein/Dihydroxybiphenyl dioxygenase"/>
    <property type="match status" value="1"/>
</dbReference>
<keyword evidence="1" id="KW-0479">Metal-binding</keyword>
<evidence type="ECO:0000313" key="2">
    <source>
        <dbReference type="EMBL" id="BDI33294.1"/>
    </source>
</evidence>
<gene>
    <name evidence="2" type="ORF">CCAX7_53450</name>
</gene>
<dbReference type="InterPro" id="IPR029068">
    <property type="entry name" value="Glyas_Bleomycin-R_OHBP_Dase"/>
</dbReference>
<reference evidence="2 3" key="1">
    <citation type="journal article" date="2019" name="Int. J. Syst. Evol. Microbiol.">
        <title>Capsulimonas corticalis gen. nov., sp. nov., an aerobic capsulated bacterium, of a novel bacterial order, Capsulimonadales ord. nov., of the class Armatimonadia of the phylum Armatimonadetes.</title>
        <authorList>
            <person name="Li J."/>
            <person name="Kudo C."/>
            <person name="Tonouchi A."/>
        </authorList>
    </citation>
    <scope>NUCLEOTIDE SEQUENCE [LARGE SCALE GENOMIC DNA]</scope>
    <source>
        <strain evidence="2 3">AX-7</strain>
    </source>
</reference>
<dbReference type="AlphaFoldDB" id="A0A402CNX1"/>
<dbReference type="InterPro" id="IPR018146">
    <property type="entry name" value="Glyoxalase_1_CS"/>
</dbReference>
<dbReference type="InterPro" id="IPR037523">
    <property type="entry name" value="VOC_core"/>
</dbReference>
<keyword evidence="2" id="KW-0456">Lyase</keyword>
<dbReference type="Proteomes" id="UP000287394">
    <property type="component" value="Chromosome"/>
</dbReference>
<sequence length="154" mass="16443">MTAIAEQTRIQTGHVGLNVTDLARAKAFYESVFGFQTIKESTQAGREYAFLAEGDTLVLTLWRQSEGRFAKSAPGLHHLSFMVPDVEAVRVIESKARAAGAPFAYDGVVPHAEGAQSGGVFFEDPDGVRLEVFTTSGVEGQSAPTEGAPTCGFF</sequence>
<organism evidence="2 3">
    <name type="scientific">Capsulimonas corticalis</name>
    <dbReference type="NCBI Taxonomy" id="2219043"/>
    <lineage>
        <taxon>Bacteria</taxon>
        <taxon>Bacillati</taxon>
        <taxon>Armatimonadota</taxon>
        <taxon>Armatimonadia</taxon>
        <taxon>Capsulimonadales</taxon>
        <taxon>Capsulimonadaceae</taxon>
        <taxon>Capsulimonas</taxon>
    </lineage>
</organism>
<dbReference type="Gene3D" id="3.10.180.10">
    <property type="entry name" value="2,3-Dihydroxybiphenyl 1,2-Dioxygenase, domain 1"/>
    <property type="match status" value="1"/>
</dbReference>
<dbReference type="PROSITE" id="PS00934">
    <property type="entry name" value="GLYOXALASE_I_1"/>
    <property type="match status" value="1"/>
</dbReference>
<proteinExistence type="predicted"/>
<name>A0A402CNX1_9BACT</name>
<dbReference type="KEGG" id="ccot:CCAX7_53450"/>
<dbReference type="PANTHER" id="PTHR36113">
    <property type="entry name" value="LYASE, PUTATIVE-RELATED-RELATED"/>
    <property type="match status" value="1"/>
</dbReference>
<dbReference type="GO" id="GO:0004462">
    <property type="term" value="F:lactoylglutathione lyase activity"/>
    <property type="evidence" value="ECO:0007669"/>
    <property type="project" value="InterPro"/>
</dbReference>
<dbReference type="PROSITE" id="PS51819">
    <property type="entry name" value="VOC"/>
    <property type="match status" value="1"/>
</dbReference>
<protein>
    <submittedName>
        <fullName evidence="2">Lactoylglutathione lyase</fullName>
    </submittedName>
</protein>